<keyword evidence="1" id="KW-0134">Cell wall</keyword>
<feature type="transmembrane region" description="Helical" evidence="6">
    <location>
        <begin position="118"/>
        <end position="136"/>
    </location>
</feature>
<dbReference type="NCBIfam" id="TIGR01167">
    <property type="entry name" value="LPXTG_anchor"/>
    <property type="match status" value="1"/>
</dbReference>
<keyword evidence="3" id="KW-0732">Signal</keyword>
<sequence length="145" mass="15242">MKRKRRSNKNLTFKKRMIGLFAIAVIVFGVVGAFGVNQVIADSANNSTGSSVDSAQPVVAEDSDDGGGPSNAHVLVTSDNTGDNTDGDSSKTQSSDNVPSVNINNLSSYPQTGDADETGLVIVGLSMLVGLFAFYMKRIKQALKN</sequence>
<dbReference type="RefSeq" id="WP_125593007.1">
    <property type="nucleotide sequence ID" value="NZ_JBHSSN010000015.1"/>
</dbReference>
<evidence type="ECO:0000256" key="3">
    <source>
        <dbReference type="ARBA" id="ARBA00022729"/>
    </source>
</evidence>
<feature type="region of interest" description="Disordered" evidence="5">
    <location>
        <begin position="44"/>
        <end position="110"/>
    </location>
</feature>
<feature type="domain" description="Gram-positive cocci surface proteins LPxTG" evidence="7">
    <location>
        <begin position="106"/>
        <end position="138"/>
    </location>
</feature>
<keyword evidence="2" id="KW-0964">Secreted</keyword>
<evidence type="ECO:0000256" key="4">
    <source>
        <dbReference type="ARBA" id="ARBA00023088"/>
    </source>
</evidence>
<keyword evidence="6" id="KW-0472">Membrane</keyword>
<keyword evidence="4" id="KW-0572">Peptidoglycan-anchor</keyword>
<evidence type="ECO:0000313" key="8">
    <source>
        <dbReference type="EMBL" id="MFC6323988.1"/>
    </source>
</evidence>
<evidence type="ECO:0000256" key="6">
    <source>
        <dbReference type="SAM" id="Phobius"/>
    </source>
</evidence>
<evidence type="ECO:0000259" key="7">
    <source>
        <dbReference type="Pfam" id="PF00746"/>
    </source>
</evidence>
<dbReference type="InterPro" id="IPR019931">
    <property type="entry name" value="LPXTG_anchor"/>
</dbReference>
<evidence type="ECO:0000256" key="2">
    <source>
        <dbReference type="ARBA" id="ARBA00022525"/>
    </source>
</evidence>
<comment type="caution">
    <text evidence="8">The sequence shown here is derived from an EMBL/GenBank/DDBJ whole genome shotgun (WGS) entry which is preliminary data.</text>
</comment>
<evidence type="ECO:0000256" key="5">
    <source>
        <dbReference type="SAM" id="MobiDB-lite"/>
    </source>
</evidence>
<dbReference type="Proteomes" id="UP001596186">
    <property type="component" value="Unassembled WGS sequence"/>
</dbReference>
<protein>
    <submittedName>
        <fullName evidence="8">LPXTG cell wall anchor domain-containing protein</fullName>
    </submittedName>
</protein>
<name>A0ABW1UW66_9LACO</name>
<dbReference type="EMBL" id="JBHSSN010000015">
    <property type="protein sequence ID" value="MFC6323988.1"/>
    <property type="molecule type" value="Genomic_DNA"/>
</dbReference>
<organism evidence="8 9">
    <name type="scientific">Companilactobacillus baiquanensis</name>
    <dbReference type="NCBI Taxonomy" id="2486005"/>
    <lineage>
        <taxon>Bacteria</taxon>
        <taxon>Bacillati</taxon>
        <taxon>Bacillota</taxon>
        <taxon>Bacilli</taxon>
        <taxon>Lactobacillales</taxon>
        <taxon>Lactobacillaceae</taxon>
        <taxon>Companilactobacillus</taxon>
    </lineage>
</organism>
<evidence type="ECO:0000313" key="9">
    <source>
        <dbReference type="Proteomes" id="UP001596186"/>
    </source>
</evidence>
<keyword evidence="6" id="KW-0812">Transmembrane</keyword>
<proteinExistence type="predicted"/>
<keyword evidence="6" id="KW-1133">Transmembrane helix</keyword>
<dbReference type="Pfam" id="PF00746">
    <property type="entry name" value="Gram_pos_anchor"/>
    <property type="match status" value="1"/>
</dbReference>
<reference evidence="9" key="1">
    <citation type="journal article" date="2019" name="Int. J. Syst. Evol. Microbiol.">
        <title>The Global Catalogue of Microorganisms (GCM) 10K type strain sequencing project: providing services to taxonomists for standard genome sequencing and annotation.</title>
        <authorList>
            <consortium name="The Broad Institute Genomics Platform"/>
            <consortium name="The Broad Institute Genome Sequencing Center for Infectious Disease"/>
            <person name="Wu L."/>
            <person name="Ma J."/>
        </authorList>
    </citation>
    <scope>NUCLEOTIDE SEQUENCE [LARGE SCALE GENOMIC DNA]</scope>
    <source>
        <strain evidence="9">CCM 8895</strain>
    </source>
</reference>
<feature type="transmembrane region" description="Helical" evidence="6">
    <location>
        <begin position="20"/>
        <end position="40"/>
    </location>
</feature>
<accession>A0ABW1UW66</accession>
<evidence type="ECO:0000256" key="1">
    <source>
        <dbReference type="ARBA" id="ARBA00022512"/>
    </source>
</evidence>
<gene>
    <name evidence="8" type="ORF">ACFP1F_09570</name>
</gene>
<feature type="compositionally biased region" description="Polar residues" evidence="5">
    <location>
        <begin position="91"/>
        <end position="110"/>
    </location>
</feature>
<keyword evidence="9" id="KW-1185">Reference proteome</keyword>
<feature type="compositionally biased region" description="Polar residues" evidence="5">
    <location>
        <begin position="44"/>
        <end position="54"/>
    </location>
</feature>